<dbReference type="Proteomes" id="UP000094336">
    <property type="component" value="Unassembled WGS sequence"/>
</dbReference>
<dbReference type="CDD" id="cd04301">
    <property type="entry name" value="NAT_SF"/>
    <property type="match status" value="1"/>
</dbReference>
<keyword evidence="2 6" id="KW-0378">Hydrolase</keyword>
<sequence length="920" mass="101353">MYATTHSQAGQLLIGGFEGTTVTQQASDLITKHHVGLMILSSRNFATAAQTQLLILELQRLAHDSGYTYPLLFAIDQEGGMMNLLFDEENITQFPGAMALAATGSEDLVYDVCKAIAVELKSIGFNLILGPVLDVVTAMGNHLIGVRSFSSTVEEVVKYGAAAARGLRAGGMMTAGKHFPGIGSAAVDSVLELPMMPESLAQIEGANAVPFARLIEAGLLDAVSVAGCAVPNISPEETHACLSPVVINQLLRGKLRFNGVVISECLEMDALYRNYGLSQGVIMAIFAGCDLVMVCHDYTLQEEALTLISKAMMYGNLAPGMFRRALERVEALQRQLPPWEQVSQPLTLSPEARLAHQVLSQLAYQKSVTLVRDYNNCLPLDKFLEAPAVPETDRLDILLLTPLLDPLYTLKPGADVTPDAYRGEEVFQAFGLLLSQYNYNVTHTTYTANGLTSLHESLLMRARVVIVATAESSRYMFQIGIVKHISILCSATPPKPLVLLAVSSPYDFYYNRNIGSVYISSYEYTENALAQVPGILFGEREARGSIPGEGRNRLRKVNRLWLVDDFDVQRDWPGVKKLWRDEFAGDGDETLFAPPGNPVLFFRWMFLLLSSTAAVQKHFVVRNSSMNTVLGVCFVWVNAVSCTGNIHCILVDKARRHQSIGKNLHARAMRYLTQERGVTRVYLGAAFPLVIIPSSAAHRLHQTLQNLNGWDSGAVVPFLRAVGWSLTSGATNYPQYVMKMDNLQDWLVPKKIFRELMIVGVQFDICRDVTQLLPLIRDHYSNPFGVELYQEAYRHLNKGVQIIVALEPAAQGVVGGIILFTNKSALTKYYPFLEELSPAGMGTPPTVGGIAGQFIDLAYSNLTEVFNFGLICTAIRYFKAQAVSQCAICGINEKQVSGVTEFGFSPWKTYFDQYEVKTFK</sequence>
<evidence type="ECO:0000313" key="6">
    <source>
        <dbReference type="EMBL" id="ODQ82287.1"/>
    </source>
</evidence>
<dbReference type="InterPro" id="IPR001764">
    <property type="entry name" value="Glyco_hydro_3_N"/>
</dbReference>
<evidence type="ECO:0000259" key="5">
    <source>
        <dbReference type="Pfam" id="PF00933"/>
    </source>
</evidence>
<dbReference type="InterPro" id="IPR050226">
    <property type="entry name" value="NagZ_Beta-hexosaminidase"/>
</dbReference>
<proteinExistence type="inferred from homology"/>
<dbReference type="GO" id="GO:0005975">
    <property type="term" value="P:carbohydrate metabolic process"/>
    <property type="evidence" value="ECO:0007669"/>
    <property type="project" value="InterPro"/>
</dbReference>
<dbReference type="OrthoDB" id="4215304at2759"/>
<dbReference type="GO" id="GO:0004553">
    <property type="term" value="F:hydrolase activity, hydrolyzing O-glycosyl compounds"/>
    <property type="evidence" value="ECO:0007669"/>
    <property type="project" value="InterPro"/>
</dbReference>
<dbReference type="PANTHER" id="PTHR30480">
    <property type="entry name" value="BETA-HEXOSAMINIDASE-RELATED"/>
    <property type="match status" value="1"/>
</dbReference>
<organism evidence="6 7">
    <name type="scientific">Babjeviella inositovora NRRL Y-12698</name>
    <dbReference type="NCBI Taxonomy" id="984486"/>
    <lineage>
        <taxon>Eukaryota</taxon>
        <taxon>Fungi</taxon>
        <taxon>Dikarya</taxon>
        <taxon>Ascomycota</taxon>
        <taxon>Saccharomycotina</taxon>
        <taxon>Pichiomycetes</taxon>
        <taxon>Serinales incertae sedis</taxon>
        <taxon>Babjeviella</taxon>
    </lineage>
</organism>
<dbReference type="PANTHER" id="PTHR30480:SF8">
    <property type="entry name" value="PUTATIVE (AFU_ORTHOLOGUE AFUA_8G04060)-RELATED"/>
    <property type="match status" value="1"/>
</dbReference>
<dbReference type="GeneID" id="30149371"/>
<dbReference type="SUPFAM" id="SSF51445">
    <property type="entry name" value="(Trans)glycosidases"/>
    <property type="match status" value="1"/>
</dbReference>
<reference evidence="7" key="1">
    <citation type="submission" date="2016-05" db="EMBL/GenBank/DDBJ databases">
        <title>Comparative genomics of biotechnologically important yeasts.</title>
        <authorList>
            <consortium name="DOE Joint Genome Institute"/>
            <person name="Riley R."/>
            <person name="Haridas S."/>
            <person name="Wolfe K.H."/>
            <person name="Lopes M.R."/>
            <person name="Hittinger C.T."/>
            <person name="Goker M."/>
            <person name="Salamov A."/>
            <person name="Wisecaver J."/>
            <person name="Long T.M."/>
            <person name="Aerts A.L."/>
            <person name="Barry K."/>
            <person name="Choi C."/>
            <person name="Clum A."/>
            <person name="Coughlan A.Y."/>
            <person name="Deshpande S."/>
            <person name="Douglass A.P."/>
            <person name="Hanson S.J."/>
            <person name="Klenk H.-P."/>
            <person name="Labutti K."/>
            <person name="Lapidus A."/>
            <person name="Lindquist E."/>
            <person name="Lipzen A."/>
            <person name="Meier-Kolthoff J.P."/>
            <person name="Ohm R.A."/>
            <person name="Otillar R.P."/>
            <person name="Pangilinan J."/>
            <person name="Peng Y."/>
            <person name="Rokas A."/>
            <person name="Rosa C.A."/>
            <person name="Scheuner C."/>
            <person name="Sibirny A.A."/>
            <person name="Slot J.C."/>
            <person name="Stielow J.B."/>
            <person name="Sun H."/>
            <person name="Kurtzman C.P."/>
            <person name="Blackwell M."/>
            <person name="Grigoriev I.V."/>
            <person name="Jeffries T.W."/>
        </authorList>
    </citation>
    <scope>NUCLEOTIDE SEQUENCE [LARGE SCALE GENOMIC DNA]</scope>
    <source>
        <strain evidence="7">NRRL Y-12698</strain>
    </source>
</reference>
<dbReference type="SUPFAM" id="SSF55729">
    <property type="entry name" value="Acyl-CoA N-acyltransferases (Nat)"/>
    <property type="match status" value="1"/>
</dbReference>
<keyword evidence="3" id="KW-0326">Glycosidase</keyword>
<dbReference type="AlphaFoldDB" id="A0A1E3QYW7"/>
<dbReference type="STRING" id="984486.A0A1E3QYW7"/>
<dbReference type="GO" id="GO:0009254">
    <property type="term" value="P:peptidoglycan turnover"/>
    <property type="evidence" value="ECO:0007669"/>
    <property type="project" value="TreeGrafter"/>
</dbReference>
<name>A0A1E3QYW7_9ASCO</name>
<dbReference type="EMBL" id="KV454426">
    <property type="protein sequence ID" value="ODQ82287.1"/>
    <property type="molecule type" value="Genomic_DNA"/>
</dbReference>
<evidence type="ECO:0000256" key="1">
    <source>
        <dbReference type="ARBA" id="ARBA00005336"/>
    </source>
</evidence>
<protein>
    <submittedName>
        <fullName evidence="6">Glycoside hydrolase family 3 protein</fullName>
    </submittedName>
</protein>
<evidence type="ECO:0000313" key="7">
    <source>
        <dbReference type="Proteomes" id="UP000094336"/>
    </source>
</evidence>
<accession>A0A1E3QYW7</accession>
<dbReference type="InterPro" id="IPR000182">
    <property type="entry name" value="GNAT_dom"/>
</dbReference>
<dbReference type="RefSeq" id="XP_018987615.1">
    <property type="nucleotide sequence ID" value="XM_019131518.1"/>
</dbReference>
<dbReference type="Pfam" id="PF00933">
    <property type="entry name" value="Glyco_hydro_3"/>
    <property type="match status" value="1"/>
</dbReference>
<feature type="domain" description="Glycoside hydrolase family 3 N-terminal" evidence="5">
    <location>
        <begin position="9"/>
        <end position="330"/>
    </location>
</feature>
<dbReference type="InterPro" id="IPR036962">
    <property type="entry name" value="Glyco_hydro_3_N_sf"/>
</dbReference>
<dbReference type="InterPro" id="IPR036881">
    <property type="entry name" value="Glyco_hydro_3_C_sf"/>
</dbReference>
<dbReference type="InterPro" id="IPR016181">
    <property type="entry name" value="Acyl_CoA_acyltransferase"/>
</dbReference>
<feature type="domain" description="N-acetyltransferase" evidence="4">
    <location>
        <begin position="616"/>
        <end position="684"/>
    </location>
</feature>
<dbReference type="Gene3D" id="3.20.20.300">
    <property type="entry name" value="Glycoside hydrolase, family 3, N-terminal domain"/>
    <property type="match status" value="1"/>
</dbReference>
<dbReference type="GO" id="GO:0016747">
    <property type="term" value="F:acyltransferase activity, transferring groups other than amino-acyl groups"/>
    <property type="evidence" value="ECO:0007669"/>
    <property type="project" value="InterPro"/>
</dbReference>
<dbReference type="Gene3D" id="3.40.50.1700">
    <property type="entry name" value="Glycoside hydrolase family 3 C-terminal domain"/>
    <property type="match status" value="1"/>
</dbReference>
<evidence type="ECO:0000259" key="4">
    <source>
        <dbReference type="Pfam" id="PF00583"/>
    </source>
</evidence>
<gene>
    <name evidence="6" type="ORF">BABINDRAFT_31121</name>
</gene>
<comment type="similarity">
    <text evidence="1">Belongs to the glycosyl hydrolase 3 family.</text>
</comment>
<dbReference type="InterPro" id="IPR017853">
    <property type="entry name" value="GH"/>
</dbReference>
<evidence type="ECO:0000256" key="2">
    <source>
        <dbReference type="ARBA" id="ARBA00022801"/>
    </source>
</evidence>
<evidence type="ECO:0000256" key="3">
    <source>
        <dbReference type="ARBA" id="ARBA00023295"/>
    </source>
</evidence>
<keyword evidence="7" id="KW-1185">Reference proteome</keyword>
<dbReference type="Pfam" id="PF00583">
    <property type="entry name" value="Acetyltransf_1"/>
    <property type="match status" value="1"/>
</dbReference>
<dbReference type="Gene3D" id="3.40.630.30">
    <property type="match status" value="1"/>
</dbReference>